<evidence type="ECO:0000313" key="1">
    <source>
        <dbReference type="EMBL" id="MPN41963.1"/>
    </source>
</evidence>
<organism evidence="1">
    <name type="scientific">bioreactor metagenome</name>
    <dbReference type="NCBI Taxonomy" id="1076179"/>
    <lineage>
        <taxon>unclassified sequences</taxon>
        <taxon>metagenomes</taxon>
        <taxon>ecological metagenomes</taxon>
    </lineage>
</organism>
<reference evidence="1" key="1">
    <citation type="submission" date="2019-08" db="EMBL/GenBank/DDBJ databases">
        <authorList>
            <person name="Kucharzyk K."/>
            <person name="Murdoch R.W."/>
            <person name="Higgins S."/>
            <person name="Loffler F."/>
        </authorList>
    </citation>
    <scope>NUCLEOTIDE SEQUENCE</scope>
</reference>
<dbReference type="EMBL" id="VSSQ01099343">
    <property type="protein sequence ID" value="MPN41963.1"/>
    <property type="molecule type" value="Genomic_DNA"/>
</dbReference>
<sequence length="177" mass="20337">MLAKAAEELTAETNYETVSTFQYHQHLLTIPRKHYESDEYYQLKIKEYERRLEEKRGKIPASELRIFETALQGINVEYQYSKTQDSIVTDVPCGILRLGKAVFIFTPFELFTRLADRIYANSKAAITYVIGYSFDGQGYMPDKDSFNDGGYEVLSCRYAQGAGEILADKIVELINKQ</sequence>
<accession>A0A645I3A4</accession>
<comment type="caution">
    <text evidence="1">The sequence shown here is derived from an EMBL/GenBank/DDBJ whole genome shotgun (WGS) entry which is preliminary data.</text>
</comment>
<proteinExistence type="predicted"/>
<protein>
    <submittedName>
        <fullName evidence="1">Uncharacterized protein</fullName>
    </submittedName>
</protein>
<gene>
    <name evidence="1" type="ORF">SDC9_189518</name>
</gene>
<dbReference type="AlphaFoldDB" id="A0A645I3A4"/>
<name>A0A645I3A4_9ZZZZ</name>